<gene>
    <name evidence="3" type="ORF">Amac_033420</name>
</gene>
<dbReference type="AlphaFoldDB" id="A0A5M3WM84"/>
<dbReference type="EMBL" id="BLAE01000017">
    <property type="protein sequence ID" value="GES09746.1"/>
    <property type="molecule type" value="Genomic_DNA"/>
</dbReference>
<comment type="caution">
    <text evidence="3">The sequence shown here is derived from an EMBL/GenBank/DDBJ whole genome shotgun (WGS) entry which is preliminary data.</text>
</comment>
<name>A0A5M3WM84_9ACTN</name>
<accession>A0A5M3WM84</accession>
<organism evidence="3 4">
    <name type="scientific">Acrocarpospora macrocephala</name>
    <dbReference type="NCBI Taxonomy" id="150177"/>
    <lineage>
        <taxon>Bacteria</taxon>
        <taxon>Bacillati</taxon>
        <taxon>Actinomycetota</taxon>
        <taxon>Actinomycetes</taxon>
        <taxon>Streptosporangiales</taxon>
        <taxon>Streptosporangiaceae</taxon>
        <taxon>Acrocarpospora</taxon>
    </lineage>
</organism>
<feature type="region of interest" description="Disordered" evidence="1">
    <location>
        <begin position="1"/>
        <end position="20"/>
    </location>
</feature>
<feature type="compositionally biased region" description="Basic and acidic residues" evidence="1">
    <location>
        <begin position="1"/>
        <end position="11"/>
    </location>
</feature>
<keyword evidence="2" id="KW-0812">Transmembrane</keyword>
<reference evidence="3 4" key="1">
    <citation type="submission" date="2019-10" db="EMBL/GenBank/DDBJ databases">
        <title>Whole genome shotgun sequence of Acrocarpospora macrocephala NBRC 16266.</title>
        <authorList>
            <person name="Ichikawa N."/>
            <person name="Kimura A."/>
            <person name="Kitahashi Y."/>
            <person name="Komaki H."/>
            <person name="Oguchi A."/>
        </authorList>
    </citation>
    <scope>NUCLEOTIDE SEQUENCE [LARGE SCALE GENOMIC DNA]</scope>
    <source>
        <strain evidence="3 4">NBRC 16266</strain>
    </source>
</reference>
<dbReference type="Proteomes" id="UP000331127">
    <property type="component" value="Unassembled WGS sequence"/>
</dbReference>
<keyword evidence="2" id="KW-1133">Transmembrane helix</keyword>
<feature type="transmembrane region" description="Helical" evidence="2">
    <location>
        <begin position="162"/>
        <end position="186"/>
    </location>
</feature>
<proteinExistence type="predicted"/>
<evidence type="ECO:0000313" key="4">
    <source>
        <dbReference type="Proteomes" id="UP000331127"/>
    </source>
</evidence>
<evidence type="ECO:0000256" key="1">
    <source>
        <dbReference type="SAM" id="MobiDB-lite"/>
    </source>
</evidence>
<sequence length="199" mass="21471">MREQDKDRSEKGLTMATTEGRRTVHTPRTFNSHSLPTAARPVDYVWAVARISLGWVFLWAFLDKAFGWGLATPAARSWINGGSPTTGFLKGTGENALGGFFSSLAGQTWVDWLFMLGLLGIGAALITGAGMRIAAATGSLLLVFMWAAELPLANNPFMDEHLIYAVVLIGLALASAGNTLGIGTWWSRTAIVQKYPILK</sequence>
<protein>
    <submittedName>
        <fullName evidence="3">Membrane protein</fullName>
    </submittedName>
</protein>
<keyword evidence="2" id="KW-0472">Membrane</keyword>
<feature type="transmembrane region" description="Helical" evidence="2">
    <location>
        <begin position="109"/>
        <end position="126"/>
    </location>
</feature>
<evidence type="ECO:0000313" key="3">
    <source>
        <dbReference type="EMBL" id="GES09746.1"/>
    </source>
</evidence>
<keyword evidence="4" id="KW-1185">Reference proteome</keyword>
<evidence type="ECO:0000256" key="2">
    <source>
        <dbReference type="SAM" id="Phobius"/>
    </source>
</evidence>